<dbReference type="EMBL" id="JBHSNY010000002">
    <property type="protein sequence ID" value="MFC5633662.1"/>
    <property type="molecule type" value="Genomic_DNA"/>
</dbReference>
<proteinExistence type="predicted"/>
<organism evidence="1 2">
    <name type="scientific">Streptomyces bullii</name>
    <dbReference type="NCBI Taxonomy" id="349910"/>
    <lineage>
        <taxon>Bacteria</taxon>
        <taxon>Bacillati</taxon>
        <taxon>Actinomycetota</taxon>
        <taxon>Actinomycetes</taxon>
        <taxon>Kitasatosporales</taxon>
        <taxon>Streptomycetaceae</taxon>
        <taxon>Streptomyces</taxon>
    </lineage>
</organism>
<protein>
    <submittedName>
        <fullName evidence="1">Uncharacterized protein</fullName>
    </submittedName>
</protein>
<dbReference type="RefSeq" id="WP_381018881.1">
    <property type="nucleotide sequence ID" value="NZ_JBHSNY010000002.1"/>
</dbReference>
<dbReference type="Proteomes" id="UP001596154">
    <property type="component" value="Unassembled WGS sequence"/>
</dbReference>
<comment type="caution">
    <text evidence="1">The sequence shown here is derived from an EMBL/GenBank/DDBJ whole genome shotgun (WGS) entry which is preliminary data.</text>
</comment>
<evidence type="ECO:0000313" key="1">
    <source>
        <dbReference type="EMBL" id="MFC5633662.1"/>
    </source>
</evidence>
<keyword evidence="2" id="KW-1185">Reference proteome</keyword>
<sequence>MPDVGDTVTASLIVDPYDATTVATLSVTAPTGTVTAPATGTADGGKTWTAPLTYTAAGLWRLSWTVTGTGARVEHELVSVAPAPRAVSDGGRVYATTTQLADALNKAPPLNAVELLERASALLDSEFLKAAVYDVDVDGMPTDPDVAKAFAAAVCAQVEFWGEVGVETDISGPLQGVSIGSVQLQYGAGDNRSGPSYYAPGLMRALSGLPAEKFRMAVMGGY</sequence>
<name>A0ABW0UM05_9ACTN</name>
<evidence type="ECO:0000313" key="2">
    <source>
        <dbReference type="Proteomes" id="UP001596154"/>
    </source>
</evidence>
<reference evidence="2" key="1">
    <citation type="journal article" date="2019" name="Int. J. Syst. Evol. Microbiol.">
        <title>The Global Catalogue of Microorganisms (GCM) 10K type strain sequencing project: providing services to taxonomists for standard genome sequencing and annotation.</title>
        <authorList>
            <consortium name="The Broad Institute Genomics Platform"/>
            <consortium name="The Broad Institute Genome Sequencing Center for Infectious Disease"/>
            <person name="Wu L."/>
            <person name="Ma J."/>
        </authorList>
    </citation>
    <scope>NUCLEOTIDE SEQUENCE [LARGE SCALE GENOMIC DNA]</scope>
    <source>
        <strain evidence="2">CGMCC 4.7248</strain>
    </source>
</reference>
<accession>A0ABW0UM05</accession>
<gene>
    <name evidence="1" type="ORF">ACFPZJ_07615</name>
</gene>